<protein>
    <submittedName>
        <fullName evidence="2">Putative phage terminase large subunit-like protein</fullName>
    </submittedName>
</protein>
<dbReference type="AlphaFoldDB" id="A0A419X3K9"/>
<name>A0A419X3K9_9BACT</name>
<feature type="region of interest" description="Disordered" evidence="1">
    <location>
        <begin position="16"/>
        <end position="36"/>
    </location>
</feature>
<evidence type="ECO:0000313" key="3">
    <source>
        <dbReference type="Proteomes" id="UP000284531"/>
    </source>
</evidence>
<sequence>MDTKWNAKARKEFEAWQREKESIQRATPMDRETESQKKKRIKGLLKSFDKFAKYYFGHFIDSDFAYFHKRDTKKIIENPDIFAMLEYPREHAKSVIYDVILPLFLKANGELTGMMLASANEKKAKILLGDVQAELVYNKRYINDFGEQFSLGNWQDGYFITADGIGFWAFGRGQSPRGTRNAEKRPNYGVFDDIDDAVLVKNEERVDETLDWILGDFYGAMPNTGSRLIGLGNRIHKKSVVAKVVGDIEPDDPKRKDLYHSKVFALENPKTRKKDLSEKGVPAWKERYTRDQIIKKMNRQGYRIGLREFFHEHIVVGKIFREEHLPWVKVLPISQYDKLITYNDPSYKGSKKSDFKSIVLIGKTGRYYDIIAVFCRQCSTPEMVRGHYNIGDLIPGNRVCRHYMEANFIQDLMLEEYWRLGEERGETLRIRPDRRKKPDKTARIEDLTALTEQGFIRFNQALKHSIDMQELRNQFLGFPSAEHDDGPDSVEGGIFKLDKFKGKNKGNGSGKSARMGKSARQHSRSAM</sequence>
<comment type="caution">
    <text evidence="2">The sequence shown here is derived from an EMBL/GenBank/DDBJ whole genome shotgun (WGS) entry which is preliminary data.</text>
</comment>
<dbReference type="OrthoDB" id="1327410at2"/>
<proteinExistence type="predicted"/>
<feature type="region of interest" description="Disordered" evidence="1">
    <location>
        <begin position="479"/>
        <end position="527"/>
    </location>
</feature>
<keyword evidence="3" id="KW-1185">Reference proteome</keyword>
<feature type="compositionally biased region" description="Basic residues" evidence="1">
    <location>
        <begin position="517"/>
        <end position="527"/>
    </location>
</feature>
<reference evidence="2 3" key="1">
    <citation type="submission" date="2018-09" db="EMBL/GenBank/DDBJ databases">
        <title>Genomic Encyclopedia of Archaeal and Bacterial Type Strains, Phase II (KMG-II): from individual species to whole genera.</title>
        <authorList>
            <person name="Goeker M."/>
        </authorList>
    </citation>
    <scope>NUCLEOTIDE SEQUENCE [LARGE SCALE GENOMIC DNA]</scope>
    <source>
        <strain evidence="2 3">DSM 21950</strain>
    </source>
</reference>
<accession>A0A419X3K9</accession>
<organism evidence="2 3">
    <name type="scientific">Marinifilum flexuosum</name>
    <dbReference type="NCBI Taxonomy" id="1117708"/>
    <lineage>
        <taxon>Bacteria</taxon>
        <taxon>Pseudomonadati</taxon>
        <taxon>Bacteroidota</taxon>
        <taxon>Bacteroidia</taxon>
        <taxon>Marinilabiliales</taxon>
        <taxon>Marinifilaceae</taxon>
    </lineage>
</organism>
<dbReference type="Proteomes" id="UP000284531">
    <property type="component" value="Unassembled WGS sequence"/>
</dbReference>
<evidence type="ECO:0000256" key="1">
    <source>
        <dbReference type="SAM" id="MobiDB-lite"/>
    </source>
</evidence>
<dbReference type="RefSeq" id="WP_120240195.1">
    <property type="nucleotide sequence ID" value="NZ_RAPQ01000009.1"/>
</dbReference>
<gene>
    <name evidence="2" type="ORF">BXY64_2403</name>
</gene>
<dbReference type="EMBL" id="RAPQ01000009">
    <property type="protein sequence ID" value="RKE02315.1"/>
    <property type="molecule type" value="Genomic_DNA"/>
</dbReference>
<evidence type="ECO:0000313" key="2">
    <source>
        <dbReference type="EMBL" id="RKE02315.1"/>
    </source>
</evidence>